<keyword evidence="4 10" id="KW-0138">CF(0)</keyword>
<dbReference type="PANTHER" id="PTHR12386">
    <property type="entry name" value="ATP SYNTHASE SUBUNIT"/>
    <property type="match status" value="1"/>
</dbReference>
<evidence type="ECO:0000256" key="10">
    <source>
        <dbReference type="PIRNR" id="PIRNR017835"/>
    </source>
</evidence>
<comment type="similarity">
    <text evidence="2 10">Belongs to the ATPase g subunit family.</text>
</comment>
<evidence type="ECO:0000256" key="6">
    <source>
        <dbReference type="ARBA" id="ARBA00023065"/>
    </source>
</evidence>
<reference evidence="12" key="1">
    <citation type="submission" date="2025-08" db="UniProtKB">
        <authorList>
            <consortium name="RefSeq"/>
        </authorList>
    </citation>
    <scope>IDENTIFICATION</scope>
    <source>
        <tissue evidence="12">Thorax and Abdomen</tissue>
    </source>
</reference>
<evidence type="ECO:0000256" key="4">
    <source>
        <dbReference type="ARBA" id="ARBA00022547"/>
    </source>
</evidence>
<evidence type="ECO:0000256" key="5">
    <source>
        <dbReference type="ARBA" id="ARBA00022781"/>
    </source>
</evidence>
<dbReference type="OrthoDB" id="437at2759"/>
<comment type="subcellular location">
    <subcellularLocation>
        <location evidence="1">Mitochondrion membrane</location>
    </subcellularLocation>
</comment>
<proteinExistence type="inferred from homology"/>
<evidence type="ECO:0000313" key="11">
    <source>
        <dbReference type="Proteomes" id="UP000829291"/>
    </source>
</evidence>
<dbReference type="InterPro" id="IPR016702">
    <property type="entry name" value="ATP5MG_metazoa"/>
</dbReference>
<accession>A0A6J0B9U2</accession>
<keyword evidence="7 10" id="KW-0496">Mitochondrion</keyword>
<evidence type="ECO:0000313" key="12">
    <source>
        <dbReference type="RefSeq" id="XP_015511735.1"/>
    </source>
</evidence>
<dbReference type="Pfam" id="PF04718">
    <property type="entry name" value="ATP-synt_G"/>
    <property type="match status" value="1"/>
</dbReference>
<dbReference type="KEGG" id="nlo:107218391"/>
<sequence>MAAQLPAKAVGLLKTGMVLAKPKLQVFRQYAMVELTPPKLSDIPAIRSGIAKILSSAKNGSYRNLTVREAWLNTLVGIEVLCWFYIGEVIGKRHLVGYKV</sequence>
<evidence type="ECO:0000256" key="7">
    <source>
        <dbReference type="ARBA" id="ARBA00023128"/>
    </source>
</evidence>
<keyword evidence="5 10" id="KW-0375">Hydrogen ion transport</keyword>
<dbReference type="GeneID" id="107218391"/>
<keyword evidence="9 10" id="KW-0066">ATP synthesis</keyword>
<gene>
    <name evidence="12" type="primary">LOC107218391</name>
</gene>
<dbReference type="GO" id="GO:0015078">
    <property type="term" value="F:proton transmembrane transporter activity"/>
    <property type="evidence" value="ECO:0007669"/>
    <property type="project" value="UniProtKB-UniRule"/>
</dbReference>
<keyword evidence="11" id="KW-1185">Reference proteome</keyword>
<dbReference type="GO" id="GO:0015986">
    <property type="term" value="P:proton motive force-driven ATP synthesis"/>
    <property type="evidence" value="ECO:0007669"/>
    <property type="project" value="UniProtKB-UniRule"/>
</dbReference>
<dbReference type="RefSeq" id="XP_015511735.1">
    <property type="nucleotide sequence ID" value="XM_015656249.2"/>
</dbReference>
<dbReference type="AlphaFoldDB" id="A0A6J0B9U2"/>
<keyword evidence="8 10" id="KW-0472">Membrane</keyword>
<name>A0A6J0B9U2_NEOLC</name>
<evidence type="ECO:0000256" key="2">
    <source>
        <dbReference type="ARBA" id="ARBA00005699"/>
    </source>
</evidence>
<evidence type="ECO:0000256" key="8">
    <source>
        <dbReference type="ARBA" id="ARBA00023136"/>
    </source>
</evidence>
<keyword evidence="6 10" id="KW-0406">Ion transport</keyword>
<dbReference type="Proteomes" id="UP000829291">
    <property type="component" value="Chromosome 3"/>
</dbReference>
<keyword evidence="3 10" id="KW-0813">Transport</keyword>
<dbReference type="GO" id="GO:0045259">
    <property type="term" value="C:proton-transporting ATP synthase complex"/>
    <property type="evidence" value="ECO:0007669"/>
    <property type="project" value="UniProtKB-UniRule"/>
</dbReference>
<dbReference type="PIRSF" id="PIRSF017835">
    <property type="entry name" value="ATP-synth_g_mitoch_animal"/>
    <property type="match status" value="1"/>
</dbReference>
<evidence type="ECO:0000256" key="9">
    <source>
        <dbReference type="ARBA" id="ARBA00023310"/>
    </source>
</evidence>
<evidence type="ECO:0000256" key="1">
    <source>
        <dbReference type="ARBA" id="ARBA00004325"/>
    </source>
</evidence>
<organism evidence="12">
    <name type="scientific">Neodiprion lecontei</name>
    <name type="common">Redheaded pine sawfly</name>
    <dbReference type="NCBI Taxonomy" id="441921"/>
    <lineage>
        <taxon>Eukaryota</taxon>
        <taxon>Metazoa</taxon>
        <taxon>Ecdysozoa</taxon>
        <taxon>Arthropoda</taxon>
        <taxon>Hexapoda</taxon>
        <taxon>Insecta</taxon>
        <taxon>Pterygota</taxon>
        <taxon>Neoptera</taxon>
        <taxon>Endopterygota</taxon>
        <taxon>Hymenoptera</taxon>
        <taxon>Tenthredinoidea</taxon>
        <taxon>Diprionidae</taxon>
        <taxon>Diprioninae</taxon>
        <taxon>Neodiprion</taxon>
    </lineage>
</organism>
<dbReference type="InterPro" id="IPR006808">
    <property type="entry name" value="ATP_synth_F0_gsu_mt"/>
</dbReference>
<protein>
    <recommendedName>
        <fullName evidence="10">ATP synthase subunit g</fullName>
        <shortName evidence="10">ATPase subunit g</shortName>
    </recommendedName>
</protein>
<dbReference type="FunCoup" id="A0A6J0B9U2">
    <property type="interactions" value="380"/>
</dbReference>
<dbReference type="InParanoid" id="A0A6J0B9U2"/>
<evidence type="ECO:0000256" key="3">
    <source>
        <dbReference type="ARBA" id="ARBA00022448"/>
    </source>
</evidence>
<dbReference type="GO" id="GO:0031966">
    <property type="term" value="C:mitochondrial membrane"/>
    <property type="evidence" value="ECO:0007669"/>
    <property type="project" value="UniProtKB-SubCell"/>
</dbReference>